<evidence type="ECO:0000313" key="4">
    <source>
        <dbReference type="Proteomes" id="UP000886998"/>
    </source>
</evidence>
<feature type="chain" id="PRO_5036495071" description="Granulin" evidence="2">
    <location>
        <begin position="24"/>
        <end position="310"/>
    </location>
</feature>
<protein>
    <recommendedName>
        <fullName evidence="5">Granulin</fullName>
    </recommendedName>
</protein>
<evidence type="ECO:0008006" key="5">
    <source>
        <dbReference type="Google" id="ProtNLM"/>
    </source>
</evidence>
<evidence type="ECO:0000256" key="2">
    <source>
        <dbReference type="SAM" id="SignalP"/>
    </source>
</evidence>
<keyword evidence="1" id="KW-0812">Transmembrane</keyword>
<dbReference type="AlphaFoldDB" id="A0A8X6MDX4"/>
<comment type="caution">
    <text evidence="3">The sequence shown here is derived from an EMBL/GenBank/DDBJ whole genome shotgun (WGS) entry which is preliminary data.</text>
</comment>
<feature type="signal peptide" evidence="2">
    <location>
        <begin position="1"/>
        <end position="23"/>
    </location>
</feature>
<keyword evidence="1" id="KW-1133">Transmembrane helix</keyword>
<name>A0A8X6MDX4_9ARAC</name>
<dbReference type="Proteomes" id="UP000886998">
    <property type="component" value="Unassembled WGS sequence"/>
</dbReference>
<evidence type="ECO:0000256" key="1">
    <source>
        <dbReference type="SAM" id="Phobius"/>
    </source>
</evidence>
<keyword evidence="4" id="KW-1185">Reference proteome</keyword>
<evidence type="ECO:0000313" key="3">
    <source>
        <dbReference type="EMBL" id="GFS43374.1"/>
    </source>
</evidence>
<keyword evidence="2" id="KW-0732">Signal</keyword>
<feature type="transmembrane region" description="Helical" evidence="1">
    <location>
        <begin position="287"/>
        <end position="305"/>
    </location>
</feature>
<proteinExistence type="predicted"/>
<keyword evidence="1" id="KW-0472">Membrane</keyword>
<dbReference type="EMBL" id="BMAV01025653">
    <property type="protein sequence ID" value="GFS43374.1"/>
    <property type="molecule type" value="Genomic_DNA"/>
</dbReference>
<sequence length="310" mass="34027">MLRNLSYTMRLLLLVVILPCAFGAETFCLDGTACPEGTKCCTADDGQIRCCDVRDSDSGSMIVRSRKTLEVVPAAPSQKFTNVSGVQKYISYCIKGVNCDGTCCEDDSCCTSFYDATCCDTMCCPDGYKCCGGNSEYQEECSHIPCVFGAETFCLDGTACPEGTKCCTAEDGQIRCCDIQDYDSGSMIVRSRKTLKVVPAASSHIFSNASGVQKYFRYCIVGVNCDGTCCYDDCCKFDDATCCKTICCANGYKCCGGNKDNKKEWCCNWRETCAFYVTGVCFSRSSIFLPSVFMFFFLVTIPLWLSRNVI</sequence>
<dbReference type="OrthoDB" id="6431438at2759"/>
<organism evidence="3 4">
    <name type="scientific">Trichonephila inaurata madagascariensis</name>
    <dbReference type="NCBI Taxonomy" id="2747483"/>
    <lineage>
        <taxon>Eukaryota</taxon>
        <taxon>Metazoa</taxon>
        <taxon>Ecdysozoa</taxon>
        <taxon>Arthropoda</taxon>
        <taxon>Chelicerata</taxon>
        <taxon>Arachnida</taxon>
        <taxon>Araneae</taxon>
        <taxon>Araneomorphae</taxon>
        <taxon>Entelegynae</taxon>
        <taxon>Araneoidea</taxon>
        <taxon>Nephilidae</taxon>
        <taxon>Trichonephila</taxon>
        <taxon>Trichonephila inaurata</taxon>
    </lineage>
</organism>
<accession>A0A8X6MDX4</accession>
<gene>
    <name evidence="3" type="primary">NCL1_14950</name>
    <name evidence="3" type="ORF">TNIN_163371</name>
</gene>
<reference evidence="3" key="1">
    <citation type="submission" date="2020-08" db="EMBL/GenBank/DDBJ databases">
        <title>Multicomponent nature underlies the extraordinary mechanical properties of spider dragline silk.</title>
        <authorList>
            <person name="Kono N."/>
            <person name="Nakamura H."/>
            <person name="Mori M."/>
            <person name="Yoshida Y."/>
            <person name="Ohtoshi R."/>
            <person name="Malay A.D."/>
            <person name="Moran D.A.P."/>
            <person name="Tomita M."/>
            <person name="Numata K."/>
            <person name="Arakawa K."/>
        </authorList>
    </citation>
    <scope>NUCLEOTIDE SEQUENCE</scope>
</reference>